<accession>A0A6J4H3B4</accession>
<dbReference type="InterPro" id="IPR003751">
    <property type="entry name" value="CsrA"/>
</dbReference>
<dbReference type="GO" id="GO:0045947">
    <property type="term" value="P:negative regulation of translational initiation"/>
    <property type="evidence" value="ECO:0007669"/>
    <property type="project" value="UniProtKB-UniRule"/>
</dbReference>
<evidence type="ECO:0000256" key="5">
    <source>
        <dbReference type="HAMAP-Rule" id="MF_00167"/>
    </source>
</evidence>
<evidence type="ECO:0000313" key="7">
    <source>
        <dbReference type="EMBL" id="CAA9211728.1"/>
    </source>
</evidence>
<comment type="subcellular location">
    <subcellularLocation>
        <location evidence="5">Cytoplasm</location>
    </subcellularLocation>
</comment>
<feature type="compositionally biased region" description="Pro residues" evidence="6">
    <location>
        <begin position="74"/>
        <end position="83"/>
    </location>
</feature>
<dbReference type="NCBIfam" id="NF002469">
    <property type="entry name" value="PRK01712.1"/>
    <property type="match status" value="1"/>
</dbReference>
<dbReference type="AlphaFoldDB" id="A0A6J4H3B4"/>
<sequence>MLVLTRRSSQSIVIGKDIVVTVLEVRGDQVRIGVSAPRDVDVHREEVFLELQESNRSAASPSAEAVEALGQLLPPAPAAPPERPVQDRPEDAH</sequence>
<dbReference type="InterPro" id="IPR036107">
    <property type="entry name" value="CsrA_sf"/>
</dbReference>
<evidence type="ECO:0000256" key="4">
    <source>
        <dbReference type="ARBA" id="ARBA00022884"/>
    </source>
</evidence>
<dbReference type="GO" id="GO:0048027">
    <property type="term" value="F:mRNA 5'-UTR binding"/>
    <property type="evidence" value="ECO:0007669"/>
    <property type="project" value="UniProtKB-UniRule"/>
</dbReference>
<dbReference type="PANTHER" id="PTHR34984:SF1">
    <property type="entry name" value="CARBON STORAGE REGULATOR"/>
    <property type="match status" value="1"/>
</dbReference>
<comment type="subunit">
    <text evidence="5">Homodimer; the beta-strands of each monomer intercalate to form a hydrophobic core, while the alpha-helices form wings that extend away from the core.</text>
</comment>
<keyword evidence="2 5" id="KW-0678">Repressor</keyword>
<comment type="similarity">
    <text evidence="5">Belongs to the CsrA/RsmA family.</text>
</comment>
<keyword evidence="4 5" id="KW-0694">RNA-binding</keyword>
<feature type="compositionally biased region" description="Basic and acidic residues" evidence="6">
    <location>
        <begin position="84"/>
        <end position="93"/>
    </location>
</feature>
<name>A0A6J4H3B4_9ACTN</name>
<keyword evidence="3 5" id="KW-0810">Translation regulation</keyword>
<dbReference type="HAMAP" id="MF_00167">
    <property type="entry name" value="CsrA"/>
    <property type="match status" value="1"/>
</dbReference>
<keyword evidence="5" id="KW-1005">Bacterial flagellum biogenesis</keyword>
<organism evidence="7">
    <name type="scientific">uncultured Blastococcus sp</name>
    <dbReference type="NCBI Taxonomy" id="217144"/>
    <lineage>
        <taxon>Bacteria</taxon>
        <taxon>Bacillati</taxon>
        <taxon>Actinomycetota</taxon>
        <taxon>Actinomycetes</taxon>
        <taxon>Geodermatophilales</taxon>
        <taxon>Geodermatophilaceae</taxon>
        <taxon>Blastococcus</taxon>
        <taxon>environmental samples</taxon>
    </lineage>
</organism>
<keyword evidence="1 5" id="KW-0963">Cytoplasm</keyword>
<dbReference type="EMBL" id="CADCTI010000011">
    <property type="protein sequence ID" value="CAA9211728.1"/>
    <property type="molecule type" value="Genomic_DNA"/>
</dbReference>
<dbReference type="Pfam" id="PF02599">
    <property type="entry name" value="CsrA"/>
    <property type="match status" value="1"/>
</dbReference>
<dbReference type="Gene3D" id="2.60.40.4380">
    <property type="entry name" value="Translational regulator CsrA"/>
    <property type="match status" value="1"/>
</dbReference>
<dbReference type="GO" id="GO:0006402">
    <property type="term" value="P:mRNA catabolic process"/>
    <property type="evidence" value="ECO:0007669"/>
    <property type="project" value="InterPro"/>
</dbReference>
<feature type="region of interest" description="Disordered" evidence="6">
    <location>
        <begin position="70"/>
        <end position="93"/>
    </location>
</feature>
<dbReference type="NCBIfam" id="TIGR00202">
    <property type="entry name" value="csrA"/>
    <property type="match status" value="1"/>
</dbReference>
<dbReference type="FunFam" id="2.60.40.4380:FF:000002">
    <property type="entry name" value="Translational regulator CsrA"/>
    <property type="match status" value="1"/>
</dbReference>
<evidence type="ECO:0000256" key="1">
    <source>
        <dbReference type="ARBA" id="ARBA00022490"/>
    </source>
</evidence>
<dbReference type="GO" id="GO:0044781">
    <property type="term" value="P:bacterial-type flagellum organization"/>
    <property type="evidence" value="ECO:0007669"/>
    <property type="project" value="UniProtKB-KW"/>
</dbReference>
<gene>
    <name evidence="5" type="primary">csrA</name>
    <name evidence="7" type="ORF">AVDCRST_MAG57-113</name>
</gene>
<dbReference type="SUPFAM" id="SSF117130">
    <property type="entry name" value="CsrA-like"/>
    <property type="match status" value="1"/>
</dbReference>
<reference evidence="7" key="1">
    <citation type="submission" date="2020-02" db="EMBL/GenBank/DDBJ databases">
        <authorList>
            <person name="Meier V. D."/>
        </authorList>
    </citation>
    <scope>NUCLEOTIDE SEQUENCE</scope>
    <source>
        <strain evidence="7">AVDCRST_MAG57</strain>
    </source>
</reference>
<evidence type="ECO:0000256" key="6">
    <source>
        <dbReference type="SAM" id="MobiDB-lite"/>
    </source>
</evidence>
<comment type="function">
    <text evidence="5">A translational regulator that binds mRNA to regulate translation initiation and/or mRNA stability. Usually binds in the 5'-UTR at or near the Shine-Dalgarno sequence preventing ribosome-binding, thus repressing translation. Its main target seems to be the major flagellin gene, while its function is anatagonized by FliW.</text>
</comment>
<proteinExistence type="inferred from homology"/>
<evidence type="ECO:0000256" key="2">
    <source>
        <dbReference type="ARBA" id="ARBA00022491"/>
    </source>
</evidence>
<dbReference type="PANTHER" id="PTHR34984">
    <property type="entry name" value="CARBON STORAGE REGULATOR"/>
    <property type="match status" value="1"/>
</dbReference>
<dbReference type="GO" id="GO:1902208">
    <property type="term" value="P:regulation of bacterial-type flagellum assembly"/>
    <property type="evidence" value="ECO:0007669"/>
    <property type="project" value="UniProtKB-UniRule"/>
</dbReference>
<dbReference type="GO" id="GO:0005829">
    <property type="term" value="C:cytosol"/>
    <property type="evidence" value="ECO:0007669"/>
    <property type="project" value="TreeGrafter"/>
</dbReference>
<dbReference type="GO" id="GO:0006109">
    <property type="term" value="P:regulation of carbohydrate metabolic process"/>
    <property type="evidence" value="ECO:0007669"/>
    <property type="project" value="InterPro"/>
</dbReference>
<protein>
    <recommendedName>
        <fullName evidence="5">Translational regulator CsrA</fullName>
    </recommendedName>
</protein>
<evidence type="ECO:0000256" key="3">
    <source>
        <dbReference type="ARBA" id="ARBA00022845"/>
    </source>
</evidence>